<dbReference type="WBParaSite" id="TCLT_0000669601-mRNA-1">
    <property type="protein sequence ID" value="TCLT_0000669601-mRNA-1"/>
    <property type="gene ID" value="TCLT_0000669601"/>
</dbReference>
<evidence type="ECO:0000256" key="11">
    <source>
        <dbReference type="SAM" id="MobiDB-lite"/>
    </source>
</evidence>
<evidence type="ECO:0000256" key="1">
    <source>
        <dbReference type="ARBA" id="ARBA00004477"/>
    </source>
</evidence>
<keyword evidence="7 10" id="KW-0256">Endoplasmic reticulum</keyword>
<sequence length="620" mass="71233">MAKKNLSLMKRTSKRGMSRPSQTSVDSNDETLSSLSPLHMKTPFSYPPLDSFSKLYVPMGRLDLEWQPTAAAVFKMLFSFRISAAMWSTISDCDEVYNYWEPLHLFLYGTGFQTWEYSPLYAIRSYLYILLHYGPAALLKRVFLSNKVGVFITMRCVLGLFNVAAEIAMYKALCSRFGNGIARIYVALTTFSSGMFIASCAFLPSSFSMSANLFVAIAFTALSTLIGWPFAAILGLPILIDVLIIRPRELAFMFCNYAIFSGAIFVVALVTVDSYYFGRIVLAPLNIVLYNVFSTHGPNLYGVEDMKFYIKNLLLNWNIVVFLFPLAIPFAGLAYVWTRSSKLEYSLVQVMSFNYWKRFLPIVFIFLSVLSWCIVFFCQPHKEERFLFPVYPLLAVLAAITLDALPRIGIFLFGEGSRKFWKLFVIAILFVFALLSFSRSIALYRNFSAPMEIYKVLNENIVDYANRSDLYKFKNDSFVIRVCVGKEWYRFPSSFFLPLEVKDDKGQVFTTELNFIKSEYSGLLPKPFMKGLLPEITRVIPDEMNDLNQEEATRYIGLEECNFLIDLETITIWRSVVKKKFLLSHYSHPVFRAFYIPFITGSRNVYGDYHLLEKIRVSDI</sequence>
<dbReference type="GO" id="GO:0000026">
    <property type="term" value="F:alpha-1,2-mannosyltransferase activity"/>
    <property type="evidence" value="ECO:0007669"/>
    <property type="project" value="TreeGrafter"/>
</dbReference>
<evidence type="ECO:0000256" key="6">
    <source>
        <dbReference type="ARBA" id="ARBA00022692"/>
    </source>
</evidence>
<dbReference type="EC" id="2.4.1.-" evidence="10"/>
<reference evidence="14" key="1">
    <citation type="submission" date="2016-03" db="UniProtKB">
        <authorList>
            <consortium name="WormBaseParasite"/>
        </authorList>
    </citation>
    <scope>IDENTIFICATION</scope>
</reference>
<dbReference type="Proteomes" id="UP000276776">
    <property type="component" value="Unassembled WGS sequence"/>
</dbReference>
<evidence type="ECO:0000256" key="7">
    <source>
        <dbReference type="ARBA" id="ARBA00022824"/>
    </source>
</evidence>
<dbReference type="EMBL" id="UYYF01004435">
    <property type="protein sequence ID" value="VDN04060.1"/>
    <property type="molecule type" value="Genomic_DNA"/>
</dbReference>
<comment type="pathway">
    <text evidence="2">Protein modification; protein glycosylation.</text>
</comment>
<dbReference type="GO" id="GO:0006487">
    <property type="term" value="P:protein N-linked glycosylation"/>
    <property type="evidence" value="ECO:0007669"/>
    <property type="project" value="TreeGrafter"/>
</dbReference>
<feature type="transmembrane region" description="Helical" evidence="10">
    <location>
        <begin position="420"/>
        <end position="437"/>
    </location>
</feature>
<keyword evidence="9 10" id="KW-0472">Membrane</keyword>
<dbReference type="AlphaFoldDB" id="A0A0N5D1H1"/>
<evidence type="ECO:0000256" key="5">
    <source>
        <dbReference type="ARBA" id="ARBA00022679"/>
    </source>
</evidence>
<feature type="transmembrane region" description="Helical" evidence="10">
    <location>
        <begin position="213"/>
        <end position="238"/>
    </location>
</feature>
<comment type="subcellular location">
    <subcellularLocation>
        <location evidence="1 10">Endoplasmic reticulum membrane</location>
        <topology evidence="1 10">Multi-pass membrane protein</topology>
    </subcellularLocation>
</comment>
<feature type="transmembrane region" description="Helical" evidence="10">
    <location>
        <begin position="185"/>
        <end position="207"/>
    </location>
</feature>
<evidence type="ECO:0000256" key="4">
    <source>
        <dbReference type="ARBA" id="ARBA00022676"/>
    </source>
</evidence>
<feature type="region of interest" description="Disordered" evidence="11">
    <location>
        <begin position="1"/>
        <end position="32"/>
    </location>
</feature>
<evidence type="ECO:0000313" key="14">
    <source>
        <dbReference type="WBParaSite" id="TCLT_0000669601-mRNA-1"/>
    </source>
</evidence>
<evidence type="ECO:0000313" key="13">
    <source>
        <dbReference type="Proteomes" id="UP000276776"/>
    </source>
</evidence>
<dbReference type="UniPathway" id="UPA00378"/>
<feature type="transmembrane region" description="Helical" evidence="10">
    <location>
        <begin position="250"/>
        <end position="270"/>
    </location>
</feature>
<evidence type="ECO:0000256" key="3">
    <source>
        <dbReference type="ARBA" id="ARBA00007063"/>
    </source>
</evidence>
<keyword evidence="8 10" id="KW-1133">Transmembrane helix</keyword>
<feature type="transmembrane region" description="Helical" evidence="10">
    <location>
        <begin position="314"/>
        <end position="338"/>
    </location>
</feature>
<reference evidence="12 13" key="2">
    <citation type="submission" date="2018-11" db="EMBL/GenBank/DDBJ databases">
        <authorList>
            <consortium name="Pathogen Informatics"/>
        </authorList>
    </citation>
    <scope>NUCLEOTIDE SEQUENCE [LARGE SCALE GENOMIC DNA]</scope>
</reference>
<organism evidence="14">
    <name type="scientific">Thelazia callipaeda</name>
    <name type="common">Oriental eyeworm</name>
    <name type="synonym">Parasitic nematode</name>
    <dbReference type="NCBI Taxonomy" id="103827"/>
    <lineage>
        <taxon>Eukaryota</taxon>
        <taxon>Metazoa</taxon>
        <taxon>Ecdysozoa</taxon>
        <taxon>Nematoda</taxon>
        <taxon>Chromadorea</taxon>
        <taxon>Rhabditida</taxon>
        <taxon>Spirurina</taxon>
        <taxon>Spiruromorpha</taxon>
        <taxon>Thelazioidea</taxon>
        <taxon>Thelaziidae</taxon>
        <taxon>Thelazia</taxon>
    </lineage>
</organism>
<evidence type="ECO:0000256" key="10">
    <source>
        <dbReference type="RuleBase" id="RU363075"/>
    </source>
</evidence>
<name>A0A0N5D1H1_THECL</name>
<keyword evidence="5" id="KW-0808">Transferase</keyword>
<keyword evidence="13" id="KW-1185">Reference proteome</keyword>
<evidence type="ECO:0000313" key="12">
    <source>
        <dbReference type="EMBL" id="VDN04060.1"/>
    </source>
</evidence>
<gene>
    <name evidence="12" type="ORF">TCLT_LOCUS6685</name>
</gene>
<feature type="transmembrane region" description="Helical" evidence="10">
    <location>
        <begin position="390"/>
        <end position="414"/>
    </location>
</feature>
<feature type="transmembrane region" description="Helical" evidence="10">
    <location>
        <begin position="150"/>
        <end position="173"/>
    </location>
</feature>
<dbReference type="GO" id="GO:0005789">
    <property type="term" value="C:endoplasmic reticulum membrane"/>
    <property type="evidence" value="ECO:0007669"/>
    <property type="project" value="UniProtKB-SubCell"/>
</dbReference>
<accession>A0A0N5D1H1</accession>
<dbReference type="Pfam" id="PF03901">
    <property type="entry name" value="Glyco_transf_22"/>
    <property type="match status" value="1"/>
</dbReference>
<comment type="similarity">
    <text evidence="3 10">Belongs to the glycosyltransferase 22 family.</text>
</comment>
<keyword evidence="4 10" id="KW-0328">Glycosyltransferase</keyword>
<protein>
    <recommendedName>
        <fullName evidence="10">Mannosyltransferase</fullName>
        <ecNumber evidence="10">2.4.1.-</ecNumber>
    </recommendedName>
</protein>
<evidence type="ECO:0000256" key="8">
    <source>
        <dbReference type="ARBA" id="ARBA00022989"/>
    </source>
</evidence>
<proteinExistence type="inferred from homology"/>
<dbReference type="OMA" id="PRDMHAK"/>
<evidence type="ECO:0000256" key="9">
    <source>
        <dbReference type="ARBA" id="ARBA00023136"/>
    </source>
</evidence>
<keyword evidence="6 10" id="KW-0812">Transmembrane</keyword>
<dbReference type="OrthoDB" id="497541at2759"/>
<dbReference type="InterPro" id="IPR005599">
    <property type="entry name" value="GPI_mannosylTrfase"/>
</dbReference>
<dbReference type="STRING" id="103827.A0A0N5D1H1"/>
<dbReference type="PANTHER" id="PTHR22760:SF2">
    <property type="entry name" value="ALPHA-1,2-MANNOSYLTRANSFERASE ALG9"/>
    <property type="match status" value="1"/>
</dbReference>
<feature type="transmembrane region" description="Helical" evidence="10">
    <location>
        <begin position="276"/>
        <end position="293"/>
    </location>
</feature>
<evidence type="ECO:0000256" key="2">
    <source>
        <dbReference type="ARBA" id="ARBA00004922"/>
    </source>
</evidence>
<feature type="transmembrane region" description="Helical" evidence="10">
    <location>
        <begin position="358"/>
        <end position="378"/>
    </location>
</feature>
<dbReference type="PANTHER" id="PTHR22760">
    <property type="entry name" value="GLYCOSYLTRANSFERASE"/>
    <property type="match status" value="1"/>
</dbReference>
<feature type="compositionally biased region" description="Polar residues" evidence="11">
    <location>
        <begin position="19"/>
        <end position="32"/>
    </location>
</feature>